<feature type="domain" description="PKD-like" evidence="5">
    <location>
        <begin position="437"/>
        <end position="520"/>
    </location>
</feature>
<dbReference type="EMBL" id="JBHULU010000012">
    <property type="protein sequence ID" value="MFD2514099.1"/>
    <property type="molecule type" value="Genomic_DNA"/>
</dbReference>
<dbReference type="Pfam" id="PF13585">
    <property type="entry name" value="CHU_C"/>
    <property type="match status" value="1"/>
</dbReference>
<feature type="signal peptide" evidence="3">
    <location>
        <begin position="1"/>
        <end position="24"/>
    </location>
</feature>
<feature type="domain" description="PKD-like" evidence="5">
    <location>
        <begin position="1309"/>
        <end position="1386"/>
    </location>
</feature>
<accession>A0ABW5IMU4</accession>
<comment type="caution">
    <text evidence="6">The sequence shown here is derived from an EMBL/GenBank/DDBJ whole genome shotgun (WGS) entry which is preliminary data.</text>
</comment>
<keyword evidence="7" id="KW-1185">Reference proteome</keyword>
<dbReference type="Proteomes" id="UP001597544">
    <property type="component" value="Unassembled WGS sequence"/>
</dbReference>
<evidence type="ECO:0000256" key="1">
    <source>
        <dbReference type="ARBA" id="ARBA00005445"/>
    </source>
</evidence>
<feature type="domain" description="PKD-like" evidence="5">
    <location>
        <begin position="701"/>
        <end position="780"/>
    </location>
</feature>
<proteinExistence type="inferred from homology"/>
<gene>
    <name evidence="6" type="ORF">ACFSRY_09500</name>
</gene>
<feature type="domain" description="PKD-like" evidence="5">
    <location>
        <begin position="529"/>
        <end position="606"/>
    </location>
</feature>
<dbReference type="SUPFAM" id="SSF49299">
    <property type="entry name" value="PKD domain"/>
    <property type="match status" value="1"/>
</dbReference>
<keyword evidence="2 3" id="KW-0732">Signal</keyword>
<evidence type="ECO:0000313" key="6">
    <source>
        <dbReference type="EMBL" id="MFD2514099.1"/>
    </source>
</evidence>
<dbReference type="InterPro" id="IPR026341">
    <property type="entry name" value="T9SS_type_B"/>
</dbReference>
<sequence length="1651" mass="169219">MRSLFGKVILLVVYFCAFTTLAFAQKAPPLGAAHEYHALAEKKVTNKKSKEENLRLGVANGSVSGLSRVAYSRRADINNNASRQAIHDARLAYDNALRQPSIAVTSWQKDFNPGVYKVNGTAAFNGIVSLNDAGQAAPVFIFQVPGDLSISDRTVLEYAQKVSAENIVWVVDGDLTIGKNAKVAGTFLAKGKITLGDGARLNGRVVSLNNQVVLGQAVLNTRSDLSVAISISPSASGTSSYLNGEEVDIFYRLTNNGPADETGAIMRNISFTGDFISSSSSVQGANYNAQQKEWNVRNLASGETATLTLRVRLSRAGLGIAQAFVEGINIDENIANNSASITYCVLMPSTGTITGSQEVCVGRTYDYSIEPVSGATRYTWTVPAGWSYTQITDTQIRVTPTTVTTPSSPAVISVQTSNICGDSPAQTINVASTADRPEQPGAITGPTAVCAQTQGLTYSVAAVPNATSYIWTLPEGAGWAFAEGTETDGNSITVTAGTAGGTITVVAVNACGMSDVTATTVAVSVEAPTVSVIRGAVDPCVGRTVTYEIDAVANALEYLWDVPGNWAIMSGQNTNSITVTVGSDPIVISVAVRNACETSQPRTISVTPTLDVPPVPGAITGPENVCAGKQGLTYSINPVAGAKSYVWEIPADWKLVSANGGTSITVDAGTAASGTIAVKAINSCGEGTANALAIEVTPSVPAAPGAITGNQLVCAGQKLTYSIAPVSGATSYSWIVPGDWRIESGEGTNSIEVTAGTDNVTIAVKAVNVCGEGDASALEVISQNAVPVAPVFVSKPAEVCEGKTGLIYSVTPVDGVSAYNWQLPTGWSIESGEGTASITVTASSTGLTQGTVSVTLTNECGTGPAASTAVKIENSVPDQPAAINGKVSACINEQNITYSIDPVANATSYRWAGTNGWTVTTGQGSTNVTVTAGTANGTISVVAVNVCGDGVERQLAVSVSNDVPAMPAAITGMATPCVGREYTYTISEVADALGYTWSKPADWRVVEENGTTFKVIAGSDKGTISVTANNSCGSSTAQTLAVTPTAEAPAGITNITGTTRACVGDVLTFSVNASANAVSYAWNVPADWTELTGQGTTQISVRAGATTGPVSLTATNECGEVTISKTVAISTTAPGTPGAITAAPALLCEGAVATFTIEEVAGADSYAWNFPSDWMKMGGTDARSIQVKVGKSAGDATVKAINSCGSSTESTLAVAPQPSTLVAPAAITASEPVFCQNATNLNYSIPSVEGATKYEWNVPAGWLVTSGSGTTAIVVNAGSEGGNITVTASNECGATVSKSLAVQPNKAPMAVTITGPVTPCAGEAATYSVAAEAGVTFTWNFPSGWTMDPGQQGNNTVTVTPSATAGPVSVVASNDCGTNDVVELQVQPTNGVPAAPGAITGTAKVCAGQTITYTAGASAGATSYVWTLPQGWALVPGTPANTTQIQVIAGSNPGTISVVAKNSCGNSASTTKALDAKVLVVPTAIVDSSSPCVGLVYEVTPTAGTTYNWTLPTGWSIASGAGTNKITVTAAAGATSTGTVSVVADNGNCASQPVSIIAYKDLANSVLELPNVFSPNNDGNNDTWRVKNLENYPDNDLTIINRWGNEVFKAKTYNNGWTGDGLSEGTYFYMLRVKMCDGSDKVFKGYVMIVR</sequence>
<dbReference type="Pfam" id="PF19408">
    <property type="entry name" value="PKD_6"/>
    <property type="match status" value="14"/>
</dbReference>
<evidence type="ECO:0000259" key="4">
    <source>
        <dbReference type="Pfam" id="PF01345"/>
    </source>
</evidence>
<feature type="domain" description="PKD-like" evidence="5">
    <location>
        <begin position="787"/>
        <end position="870"/>
    </location>
</feature>
<feature type="domain" description="PKD-like" evidence="5">
    <location>
        <begin position="1134"/>
        <end position="1214"/>
    </location>
</feature>
<reference evidence="7" key="1">
    <citation type="journal article" date="2019" name="Int. J. Syst. Evol. Microbiol.">
        <title>The Global Catalogue of Microorganisms (GCM) 10K type strain sequencing project: providing services to taxonomists for standard genome sequencing and annotation.</title>
        <authorList>
            <consortium name="The Broad Institute Genomics Platform"/>
            <consortium name="The Broad Institute Genome Sequencing Center for Infectious Disease"/>
            <person name="Wu L."/>
            <person name="Ma J."/>
        </authorList>
    </citation>
    <scope>NUCLEOTIDE SEQUENCE [LARGE SCALE GENOMIC DNA]</scope>
    <source>
        <strain evidence="7">KCTC 42498</strain>
    </source>
</reference>
<feature type="domain" description="PKD-like" evidence="5">
    <location>
        <begin position="1481"/>
        <end position="1553"/>
    </location>
</feature>
<dbReference type="InterPro" id="IPR001434">
    <property type="entry name" value="OmcB-like_DUF11"/>
</dbReference>
<evidence type="ECO:0000313" key="7">
    <source>
        <dbReference type="Proteomes" id="UP001597544"/>
    </source>
</evidence>
<protein>
    <submittedName>
        <fullName evidence="6">Gliding motility-associated C-terminal domain-containing protein</fullName>
    </submittedName>
</protein>
<evidence type="ECO:0000259" key="5">
    <source>
        <dbReference type="Pfam" id="PF19408"/>
    </source>
</evidence>
<feature type="domain" description="PKD-like" evidence="5">
    <location>
        <begin position="1393"/>
        <end position="1471"/>
    </location>
</feature>
<feature type="domain" description="PKD-like" evidence="5">
    <location>
        <begin position="964"/>
        <end position="1042"/>
    </location>
</feature>
<dbReference type="Pfam" id="PF11999">
    <property type="entry name" value="Ice_binding"/>
    <property type="match status" value="1"/>
</dbReference>
<feature type="domain" description="DUF11" evidence="4">
    <location>
        <begin position="238"/>
        <end position="342"/>
    </location>
</feature>
<name>A0ABW5IMU4_9BACT</name>
<dbReference type="InterPro" id="IPR021884">
    <property type="entry name" value="Ice-bd_prot"/>
</dbReference>
<dbReference type="InterPro" id="IPR035986">
    <property type="entry name" value="PKD_dom_sf"/>
</dbReference>
<dbReference type="RefSeq" id="WP_377505972.1">
    <property type="nucleotide sequence ID" value="NZ_JBHULU010000012.1"/>
</dbReference>
<feature type="domain" description="PKD-like" evidence="5">
    <location>
        <begin position="1049"/>
        <end position="1124"/>
    </location>
</feature>
<organism evidence="6 7">
    <name type="scientific">Pontibacter locisalis</name>
    <dbReference type="NCBI Taxonomy" id="1719035"/>
    <lineage>
        <taxon>Bacteria</taxon>
        <taxon>Pseudomonadati</taxon>
        <taxon>Bacteroidota</taxon>
        <taxon>Cytophagia</taxon>
        <taxon>Cytophagales</taxon>
        <taxon>Hymenobacteraceae</taxon>
        <taxon>Pontibacter</taxon>
    </lineage>
</organism>
<feature type="domain" description="PKD-like" evidence="5">
    <location>
        <begin position="350"/>
        <end position="430"/>
    </location>
</feature>
<evidence type="ECO:0000256" key="3">
    <source>
        <dbReference type="SAM" id="SignalP"/>
    </source>
</evidence>
<comment type="similarity">
    <text evidence="1">Belongs to the ice-binding protein family.</text>
</comment>
<feature type="domain" description="PKD-like" evidence="5">
    <location>
        <begin position="613"/>
        <end position="694"/>
    </location>
</feature>
<feature type="domain" description="PKD-like" evidence="5">
    <location>
        <begin position="1222"/>
        <end position="1302"/>
    </location>
</feature>
<feature type="domain" description="PKD-like" evidence="5">
    <location>
        <begin position="877"/>
        <end position="957"/>
    </location>
</feature>
<dbReference type="Pfam" id="PF01345">
    <property type="entry name" value="DUF11"/>
    <property type="match status" value="1"/>
</dbReference>
<dbReference type="NCBIfam" id="TIGR04131">
    <property type="entry name" value="Bac_Flav_CTERM"/>
    <property type="match status" value="1"/>
</dbReference>
<feature type="chain" id="PRO_5046676407" evidence="3">
    <location>
        <begin position="25"/>
        <end position="1651"/>
    </location>
</feature>
<evidence type="ECO:0000256" key="2">
    <source>
        <dbReference type="ARBA" id="ARBA00022729"/>
    </source>
</evidence>
<dbReference type="InterPro" id="IPR045829">
    <property type="entry name" value="PKD_6"/>
</dbReference>